<dbReference type="AlphaFoldDB" id="A0A834IQY5"/>
<evidence type="ECO:0000256" key="2">
    <source>
        <dbReference type="SAM" id="Phobius"/>
    </source>
</evidence>
<protein>
    <submittedName>
        <fullName evidence="3">Uncharacterized protein</fullName>
    </submittedName>
</protein>
<keyword evidence="4" id="KW-1185">Reference proteome</keyword>
<dbReference type="EMBL" id="JAACXV010000200">
    <property type="protein sequence ID" value="KAF7282038.1"/>
    <property type="molecule type" value="Genomic_DNA"/>
</dbReference>
<dbReference type="Proteomes" id="UP000625711">
    <property type="component" value="Unassembled WGS sequence"/>
</dbReference>
<feature type="compositionally biased region" description="Low complexity" evidence="1">
    <location>
        <begin position="1"/>
        <end position="13"/>
    </location>
</feature>
<reference evidence="3" key="1">
    <citation type="submission" date="2020-08" db="EMBL/GenBank/DDBJ databases">
        <title>Genome sequencing and assembly of the red palm weevil Rhynchophorus ferrugineus.</title>
        <authorList>
            <person name="Dias G.B."/>
            <person name="Bergman C.M."/>
            <person name="Manee M."/>
        </authorList>
    </citation>
    <scope>NUCLEOTIDE SEQUENCE</scope>
    <source>
        <strain evidence="3">AA-2017</strain>
        <tissue evidence="3">Whole larva</tissue>
    </source>
</reference>
<keyword evidence="2" id="KW-0812">Transmembrane</keyword>
<accession>A0A834IQY5</accession>
<proteinExistence type="predicted"/>
<sequence length="82" mass="9765">MKSKSKQAATKSKNSPRRKEDENESDNEEQGFTKWLRSEDGWETLKLFVFGNTLVCFLLISWPEMKQTMDAFYYSYMDYNKS</sequence>
<evidence type="ECO:0000313" key="4">
    <source>
        <dbReference type="Proteomes" id="UP000625711"/>
    </source>
</evidence>
<evidence type="ECO:0000256" key="1">
    <source>
        <dbReference type="SAM" id="MobiDB-lite"/>
    </source>
</evidence>
<evidence type="ECO:0000313" key="3">
    <source>
        <dbReference type="EMBL" id="KAF7282038.1"/>
    </source>
</evidence>
<dbReference type="OrthoDB" id="8192535at2759"/>
<gene>
    <name evidence="3" type="ORF">GWI33_003466</name>
</gene>
<keyword evidence="2" id="KW-0472">Membrane</keyword>
<feature type="region of interest" description="Disordered" evidence="1">
    <location>
        <begin position="1"/>
        <end position="32"/>
    </location>
</feature>
<feature type="transmembrane region" description="Helical" evidence="2">
    <location>
        <begin position="44"/>
        <end position="62"/>
    </location>
</feature>
<comment type="caution">
    <text evidence="3">The sequence shown here is derived from an EMBL/GenBank/DDBJ whole genome shotgun (WGS) entry which is preliminary data.</text>
</comment>
<name>A0A834IQY5_RHYFE</name>
<organism evidence="3 4">
    <name type="scientific">Rhynchophorus ferrugineus</name>
    <name type="common">Red palm weevil</name>
    <name type="synonym">Curculio ferrugineus</name>
    <dbReference type="NCBI Taxonomy" id="354439"/>
    <lineage>
        <taxon>Eukaryota</taxon>
        <taxon>Metazoa</taxon>
        <taxon>Ecdysozoa</taxon>
        <taxon>Arthropoda</taxon>
        <taxon>Hexapoda</taxon>
        <taxon>Insecta</taxon>
        <taxon>Pterygota</taxon>
        <taxon>Neoptera</taxon>
        <taxon>Endopterygota</taxon>
        <taxon>Coleoptera</taxon>
        <taxon>Polyphaga</taxon>
        <taxon>Cucujiformia</taxon>
        <taxon>Curculionidae</taxon>
        <taxon>Dryophthorinae</taxon>
        <taxon>Rhynchophorus</taxon>
    </lineage>
</organism>
<keyword evidence="2" id="KW-1133">Transmembrane helix</keyword>